<dbReference type="InterPro" id="IPR000210">
    <property type="entry name" value="BTB/POZ_dom"/>
</dbReference>
<organism evidence="2 3">
    <name type="scientific">Passalora fulva</name>
    <name type="common">Tomato leaf mold</name>
    <name type="synonym">Cladosporium fulvum</name>
    <dbReference type="NCBI Taxonomy" id="5499"/>
    <lineage>
        <taxon>Eukaryota</taxon>
        <taxon>Fungi</taxon>
        <taxon>Dikarya</taxon>
        <taxon>Ascomycota</taxon>
        <taxon>Pezizomycotina</taxon>
        <taxon>Dothideomycetes</taxon>
        <taxon>Dothideomycetidae</taxon>
        <taxon>Mycosphaerellales</taxon>
        <taxon>Mycosphaerellaceae</taxon>
        <taxon>Fulvia</taxon>
    </lineage>
</organism>
<dbReference type="PROSITE" id="PS50097">
    <property type="entry name" value="BTB"/>
    <property type="match status" value="1"/>
</dbReference>
<dbReference type="SUPFAM" id="SSF54695">
    <property type="entry name" value="POZ domain"/>
    <property type="match status" value="1"/>
</dbReference>
<evidence type="ECO:0000313" key="3">
    <source>
        <dbReference type="Proteomes" id="UP000756132"/>
    </source>
</evidence>
<keyword evidence="3" id="KW-1185">Reference proteome</keyword>
<dbReference type="Proteomes" id="UP000756132">
    <property type="component" value="Chromosome 7"/>
</dbReference>
<accession>A0A9Q8PDC8</accession>
<evidence type="ECO:0000313" key="2">
    <source>
        <dbReference type="EMBL" id="UJO20389.1"/>
    </source>
</evidence>
<protein>
    <recommendedName>
        <fullName evidence="1">BTB domain-containing protein</fullName>
    </recommendedName>
</protein>
<dbReference type="EMBL" id="CP090169">
    <property type="protein sequence ID" value="UJO20389.1"/>
    <property type="molecule type" value="Genomic_DNA"/>
</dbReference>
<name>A0A9Q8PDC8_PASFU</name>
<dbReference type="Gene3D" id="3.30.710.10">
    <property type="entry name" value="Potassium Channel Kv1.1, Chain A"/>
    <property type="match status" value="1"/>
</dbReference>
<dbReference type="KEGG" id="ffu:CLAFUR5_09933"/>
<evidence type="ECO:0000259" key="1">
    <source>
        <dbReference type="PROSITE" id="PS50097"/>
    </source>
</evidence>
<sequence>MATDQEDIAADGDVILIVGNDDDKRRIRVASSILSAASPVLKALLGPHFREGSQPRSSASPVEILMPDDDSTAMTYVCRLIHYKPVDERELEAA</sequence>
<dbReference type="GeneID" id="71989811"/>
<reference evidence="2" key="1">
    <citation type="submission" date="2021-12" db="EMBL/GenBank/DDBJ databases">
        <authorList>
            <person name="Zaccaron A."/>
            <person name="Stergiopoulos I."/>
        </authorList>
    </citation>
    <scope>NUCLEOTIDE SEQUENCE</scope>
    <source>
        <strain evidence="2">Race5_Kim</strain>
    </source>
</reference>
<feature type="domain" description="BTB" evidence="1">
    <location>
        <begin position="12"/>
        <end position="90"/>
    </location>
</feature>
<dbReference type="Pfam" id="PF00651">
    <property type="entry name" value="BTB"/>
    <property type="match status" value="1"/>
</dbReference>
<reference evidence="2" key="2">
    <citation type="journal article" date="2022" name="Microb. Genom.">
        <title>A chromosome-scale genome assembly of the tomato pathogen Cladosporium fulvum reveals a compartmentalized genome architecture and the presence of a dispensable chromosome.</title>
        <authorList>
            <person name="Zaccaron A.Z."/>
            <person name="Chen L.H."/>
            <person name="Samaras A."/>
            <person name="Stergiopoulos I."/>
        </authorList>
    </citation>
    <scope>NUCLEOTIDE SEQUENCE</scope>
    <source>
        <strain evidence="2">Race5_Kim</strain>
    </source>
</reference>
<gene>
    <name evidence="2" type="ORF">CLAFUR5_09933</name>
</gene>
<dbReference type="InterPro" id="IPR011333">
    <property type="entry name" value="SKP1/BTB/POZ_sf"/>
</dbReference>
<proteinExistence type="predicted"/>
<dbReference type="RefSeq" id="XP_047764755.1">
    <property type="nucleotide sequence ID" value="XM_047909081.1"/>
</dbReference>
<dbReference type="OrthoDB" id="3650604at2759"/>
<dbReference type="AlphaFoldDB" id="A0A9Q8PDC8"/>